<reference evidence="5" key="2">
    <citation type="submission" date="2022-10" db="EMBL/GenBank/DDBJ databases">
        <authorList>
            <consortium name="ENA_rothamsted_submissions"/>
            <consortium name="culmorum"/>
            <person name="King R."/>
        </authorList>
    </citation>
    <scope>NUCLEOTIDE SEQUENCE</scope>
</reference>
<dbReference type="PANTHER" id="PTHR21184">
    <property type="entry name" value="MENORIN (DENDRITIC BRANCHING PROTEIN)"/>
    <property type="match status" value="1"/>
</dbReference>
<dbReference type="EMBL" id="OU896710">
    <property type="protein sequence ID" value="CAH1163958.1"/>
    <property type="molecule type" value="Genomic_DNA"/>
</dbReference>
<proteinExistence type="inferred from homology"/>
<feature type="chain" id="PRO_5040413038" description="Menorin-like domain-containing protein" evidence="3">
    <location>
        <begin position="21"/>
        <end position="307"/>
    </location>
</feature>
<dbReference type="PANTHER" id="PTHR21184:SF6">
    <property type="entry name" value="CONSERVED PLASMA MEMBRANE PROTEIN"/>
    <property type="match status" value="1"/>
</dbReference>
<evidence type="ECO:0000256" key="2">
    <source>
        <dbReference type="SAM" id="Phobius"/>
    </source>
</evidence>
<keyword evidence="2" id="KW-0812">Transmembrane</keyword>
<evidence type="ECO:0000313" key="5">
    <source>
        <dbReference type="EMBL" id="CAH1163958.1"/>
    </source>
</evidence>
<gene>
    <name evidence="5" type="ORF">PHAECO_LOCUS8142</name>
</gene>
<name>A0A9P0DTH4_PHACE</name>
<feature type="transmembrane region" description="Helical" evidence="2">
    <location>
        <begin position="289"/>
        <end position="306"/>
    </location>
</feature>
<comment type="similarity">
    <text evidence="1">Belongs to the menorin family.</text>
</comment>
<dbReference type="GO" id="GO:0005615">
    <property type="term" value="C:extracellular space"/>
    <property type="evidence" value="ECO:0007669"/>
    <property type="project" value="TreeGrafter"/>
</dbReference>
<dbReference type="InterPro" id="IPR019356">
    <property type="entry name" value="Menorin_dom"/>
</dbReference>
<evidence type="ECO:0000313" key="6">
    <source>
        <dbReference type="Proteomes" id="UP001153737"/>
    </source>
</evidence>
<dbReference type="OrthoDB" id="526653at2759"/>
<evidence type="ECO:0000259" key="4">
    <source>
        <dbReference type="Pfam" id="PF10223"/>
    </source>
</evidence>
<keyword evidence="2" id="KW-0472">Membrane</keyword>
<keyword evidence="6" id="KW-1185">Reference proteome</keyword>
<keyword evidence="2" id="KW-1133">Transmembrane helix</keyword>
<sequence length="307" mass="33583">MKNSSFFTIGCLILHRMCLADINTFFPQIKGDLTLVTWAHAVNNASYLNSILNNDAIMMIEADIVLGTLNGSTEIIPIMGHPPNNTSDLSLAQFMERISDFNAKSNSTSSRKGVKLDFKTIEAFNNSVATITASNSTGKYPLWINADILRGPTNATADPVNADQFLSISQQFNNTVLSIGWTTRFTNISTGYSDTNIEDMNNTITKNNVTNEITFPVRAALAANSLPQMKKLLNAVNGSTLTIWSSDENDKVDVASLKTLIADVGHTKVYLDVPEHLRKQILSNSGNRMAMSAFITIVIAGLVSMFY</sequence>
<keyword evidence="3" id="KW-0732">Signal</keyword>
<dbReference type="Pfam" id="PF10223">
    <property type="entry name" value="Menorin_N"/>
    <property type="match status" value="1"/>
</dbReference>
<feature type="signal peptide" evidence="3">
    <location>
        <begin position="1"/>
        <end position="20"/>
    </location>
</feature>
<protein>
    <recommendedName>
        <fullName evidence="4">Menorin-like domain-containing protein</fullName>
    </recommendedName>
</protein>
<dbReference type="AlphaFoldDB" id="A0A9P0DTH4"/>
<evidence type="ECO:0000256" key="3">
    <source>
        <dbReference type="SAM" id="SignalP"/>
    </source>
</evidence>
<organism evidence="5 6">
    <name type="scientific">Phaedon cochleariae</name>
    <name type="common">Mustard beetle</name>
    <dbReference type="NCBI Taxonomy" id="80249"/>
    <lineage>
        <taxon>Eukaryota</taxon>
        <taxon>Metazoa</taxon>
        <taxon>Ecdysozoa</taxon>
        <taxon>Arthropoda</taxon>
        <taxon>Hexapoda</taxon>
        <taxon>Insecta</taxon>
        <taxon>Pterygota</taxon>
        <taxon>Neoptera</taxon>
        <taxon>Endopterygota</taxon>
        <taxon>Coleoptera</taxon>
        <taxon>Polyphaga</taxon>
        <taxon>Cucujiformia</taxon>
        <taxon>Chrysomeloidea</taxon>
        <taxon>Chrysomelidae</taxon>
        <taxon>Chrysomelinae</taxon>
        <taxon>Chrysomelini</taxon>
        <taxon>Phaedon</taxon>
    </lineage>
</organism>
<evidence type="ECO:0000256" key="1">
    <source>
        <dbReference type="ARBA" id="ARBA00044953"/>
    </source>
</evidence>
<reference evidence="5" key="1">
    <citation type="submission" date="2022-01" db="EMBL/GenBank/DDBJ databases">
        <authorList>
            <person name="King R."/>
        </authorList>
    </citation>
    <scope>NUCLEOTIDE SEQUENCE</scope>
</reference>
<feature type="domain" description="Menorin-like" evidence="4">
    <location>
        <begin position="32"/>
        <end position="278"/>
    </location>
</feature>
<dbReference type="Proteomes" id="UP001153737">
    <property type="component" value="Chromosome 4"/>
</dbReference>
<accession>A0A9P0DTH4</accession>